<dbReference type="Proteomes" id="UP000278006">
    <property type="component" value="Unassembled WGS sequence"/>
</dbReference>
<reference evidence="6 7" key="1">
    <citation type="submission" date="2018-10" db="EMBL/GenBank/DDBJ databases">
        <title>Draft genome of Cortibacter populi DSM10536.</title>
        <authorList>
            <person name="Bernier A.-M."/>
            <person name="Bernard K."/>
        </authorList>
    </citation>
    <scope>NUCLEOTIDE SEQUENCE [LARGE SCALE GENOMIC DNA]</scope>
    <source>
        <strain evidence="6 7">DSM 105136</strain>
    </source>
</reference>
<dbReference type="InterPro" id="IPR004107">
    <property type="entry name" value="Integrase_SAM-like_N"/>
</dbReference>
<sequence>MQWARRPSQPRPAVWARRATPPGAFLTSCPSGCPGRRALRCYKSSSGHRPDCGLRLASHRLPGQRGPRKDCEQVLTHLSVQRKVSASTQNQAKSALLFLYKQVLHKDLPWLTEVVAAKASRRLPVVLTQREVRDLLLQMDGTMWLAASLLYGTGMRLLECLRLRVKDVEFSRREIIVRQGKGNKDRVTVLPENLLAPLHAQLEKARVLHDRDLGAGLGEVYLPDALAVKYPTAPRAWGWQYVFPSPVLSDDPRTGKRRRHHVYEQSVQKAVALAAKRAGIDKPCTRHVLRHSFATHLLQSGYDIRTVQELLGHADVKTTMIYTHVLNRGGRGILSPLDAL</sequence>
<accession>A0A3M6QRS1</accession>
<evidence type="ECO:0000256" key="2">
    <source>
        <dbReference type="ARBA" id="ARBA00022908"/>
    </source>
</evidence>
<dbReference type="PROSITE" id="PS51898">
    <property type="entry name" value="TYR_RECOMBINASE"/>
    <property type="match status" value="1"/>
</dbReference>
<dbReference type="InterPro" id="IPR010998">
    <property type="entry name" value="Integrase_recombinase_N"/>
</dbReference>
<dbReference type="NCBIfam" id="TIGR02249">
    <property type="entry name" value="integrase_gron"/>
    <property type="match status" value="1"/>
</dbReference>
<proteinExistence type="inferred from homology"/>
<dbReference type="InterPro" id="IPR002104">
    <property type="entry name" value="Integrase_catalytic"/>
</dbReference>
<name>A0A3M6QRS1_9BURK</name>
<dbReference type="Pfam" id="PF00589">
    <property type="entry name" value="Phage_integrase"/>
    <property type="match status" value="1"/>
</dbReference>
<dbReference type="Gene3D" id="1.10.443.10">
    <property type="entry name" value="Intergrase catalytic core"/>
    <property type="match status" value="1"/>
</dbReference>
<dbReference type="GO" id="GO:0006310">
    <property type="term" value="P:DNA recombination"/>
    <property type="evidence" value="ECO:0007669"/>
    <property type="project" value="UniProtKB-KW"/>
</dbReference>
<evidence type="ECO:0000313" key="6">
    <source>
        <dbReference type="EMBL" id="RMX05745.1"/>
    </source>
</evidence>
<comment type="similarity">
    <text evidence="1">Belongs to the 'phage' integrase family.</text>
</comment>
<feature type="domain" description="Tyr recombinase" evidence="5">
    <location>
        <begin position="122"/>
        <end position="335"/>
    </location>
</feature>
<gene>
    <name evidence="6" type="ORF">D8I35_11270</name>
</gene>
<dbReference type="RefSeq" id="WP_122229305.1">
    <property type="nucleotide sequence ID" value="NZ_RDQO01000003.1"/>
</dbReference>
<keyword evidence="3" id="KW-0238">DNA-binding</keyword>
<dbReference type="OrthoDB" id="9801717at2"/>
<dbReference type="Gene3D" id="1.10.150.130">
    <property type="match status" value="1"/>
</dbReference>
<evidence type="ECO:0000256" key="3">
    <source>
        <dbReference type="ARBA" id="ARBA00023125"/>
    </source>
</evidence>
<evidence type="ECO:0000256" key="4">
    <source>
        <dbReference type="ARBA" id="ARBA00023172"/>
    </source>
</evidence>
<protein>
    <submittedName>
        <fullName evidence="6">Integron integrase</fullName>
    </submittedName>
</protein>
<organism evidence="6 7">
    <name type="scientific">Corticibacter populi</name>
    <dbReference type="NCBI Taxonomy" id="1550736"/>
    <lineage>
        <taxon>Bacteria</taxon>
        <taxon>Pseudomonadati</taxon>
        <taxon>Pseudomonadota</taxon>
        <taxon>Betaproteobacteria</taxon>
        <taxon>Burkholderiales</taxon>
        <taxon>Comamonadaceae</taxon>
        <taxon>Corticibacter</taxon>
    </lineage>
</organism>
<dbReference type="SUPFAM" id="SSF56349">
    <property type="entry name" value="DNA breaking-rejoining enzymes"/>
    <property type="match status" value="1"/>
</dbReference>
<dbReference type="PROSITE" id="PS51257">
    <property type="entry name" value="PROKAR_LIPOPROTEIN"/>
    <property type="match status" value="1"/>
</dbReference>
<dbReference type="PANTHER" id="PTHR30349:SF64">
    <property type="entry name" value="PROPHAGE INTEGRASE INTD-RELATED"/>
    <property type="match status" value="1"/>
</dbReference>
<dbReference type="InterPro" id="IPR050090">
    <property type="entry name" value="Tyrosine_recombinase_XerCD"/>
</dbReference>
<evidence type="ECO:0000313" key="7">
    <source>
        <dbReference type="Proteomes" id="UP000278006"/>
    </source>
</evidence>
<comment type="caution">
    <text evidence="6">The sequence shown here is derived from an EMBL/GenBank/DDBJ whole genome shotgun (WGS) entry which is preliminary data.</text>
</comment>
<dbReference type="InterPro" id="IPR013762">
    <property type="entry name" value="Integrase-like_cat_sf"/>
</dbReference>
<dbReference type="PANTHER" id="PTHR30349">
    <property type="entry name" value="PHAGE INTEGRASE-RELATED"/>
    <property type="match status" value="1"/>
</dbReference>
<dbReference type="GO" id="GO:0015074">
    <property type="term" value="P:DNA integration"/>
    <property type="evidence" value="ECO:0007669"/>
    <property type="project" value="UniProtKB-KW"/>
</dbReference>
<keyword evidence="7" id="KW-1185">Reference proteome</keyword>
<evidence type="ECO:0000256" key="1">
    <source>
        <dbReference type="ARBA" id="ARBA00008857"/>
    </source>
</evidence>
<dbReference type="CDD" id="cd01193">
    <property type="entry name" value="INT_IntI_C"/>
    <property type="match status" value="1"/>
</dbReference>
<dbReference type="InterPro" id="IPR011946">
    <property type="entry name" value="Integrase_integron-type"/>
</dbReference>
<keyword evidence="4" id="KW-0233">DNA recombination</keyword>
<dbReference type="EMBL" id="RDQO01000003">
    <property type="protein sequence ID" value="RMX05745.1"/>
    <property type="molecule type" value="Genomic_DNA"/>
</dbReference>
<keyword evidence="2" id="KW-0229">DNA integration</keyword>
<dbReference type="GO" id="GO:0003677">
    <property type="term" value="F:DNA binding"/>
    <property type="evidence" value="ECO:0007669"/>
    <property type="project" value="UniProtKB-KW"/>
</dbReference>
<dbReference type="Pfam" id="PF13495">
    <property type="entry name" value="Phage_int_SAM_4"/>
    <property type="match status" value="1"/>
</dbReference>
<dbReference type="AlphaFoldDB" id="A0A3M6QRS1"/>
<dbReference type="InterPro" id="IPR011010">
    <property type="entry name" value="DNA_brk_join_enz"/>
</dbReference>
<evidence type="ECO:0000259" key="5">
    <source>
        <dbReference type="PROSITE" id="PS51898"/>
    </source>
</evidence>